<proteinExistence type="predicted"/>
<evidence type="ECO:0000259" key="8">
    <source>
        <dbReference type="PROSITE" id="PS50850"/>
    </source>
</evidence>
<keyword evidence="5 7" id="KW-1133">Transmembrane helix</keyword>
<feature type="transmembrane region" description="Helical" evidence="7">
    <location>
        <begin position="345"/>
        <end position="370"/>
    </location>
</feature>
<dbReference type="Gene3D" id="1.20.1250.20">
    <property type="entry name" value="MFS general substrate transporter like domains"/>
    <property type="match status" value="2"/>
</dbReference>
<feature type="transmembrane region" description="Helical" evidence="7">
    <location>
        <begin position="161"/>
        <end position="187"/>
    </location>
</feature>
<evidence type="ECO:0000256" key="2">
    <source>
        <dbReference type="ARBA" id="ARBA00022448"/>
    </source>
</evidence>
<keyword evidence="4 7" id="KW-0812">Transmembrane</keyword>
<dbReference type="EMBL" id="DYXC01000105">
    <property type="protein sequence ID" value="HJF15052.1"/>
    <property type="molecule type" value="Genomic_DNA"/>
</dbReference>
<evidence type="ECO:0000256" key="4">
    <source>
        <dbReference type="ARBA" id="ARBA00022692"/>
    </source>
</evidence>
<dbReference type="InterPro" id="IPR036259">
    <property type="entry name" value="MFS_trans_sf"/>
</dbReference>
<comment type="caution">
    <text evidence="9">The sequence shown here is derived from an EMBL/GenBank/DDBJ whole genome shotgun (WGS) entry which is preliminary data.</text>
</comment>
<dbReference type="PANTHER" id="PTHR43045:SF4">
    <property type="entry name" value="TRANSPORTER YDFJ-RELATED"/>
    <property type="match status" value="1"/>
</dbReference>
<keyword evidence="6 7" id="KW-0472">Membrane</keyword>
<feature type="domain" description="Major facilitator superfamily (MFS) profile" evidence="8">
    <location>
        <begin position="25"/>
        <end position="440"/>
    </location>
</feature>
<gene>
    <name evidence="9" type="ORF">K8V32_09670</name>
</gene>
<dbReference type="SUPFAM" id="SSF103473">
    <property type="entry name" value="MFS general substrate transporter"/>
    <property type="match status" value="1"/>
</dbReference>
<dbReference type="PROSITE" id="PS50850">
    <property type="entry name" value="MFS"/>
    <property type="match status" value="1"/>
</dbReference>
<dbReference type="Proteomes" id="UP000703315">
    <property type="component" value="Unassembled WGS sequence"/>
</dbReference>
<comment type="subcellular location">
    <subcellularLocation>
        <location evidence="1">Cell membrane</location>
        <topology evidence="1">Multi-pass membrane protein</topology>
    </subcellularLocation>
</comment>
<protein>
    <submittedName>
        <fullName evidence="9">MFS transporter</fullName>
    </submittedName>
</protein>
<feature type="transmembrane region" description="Helical" evidence="7">
    <location>
        <begin position="193"/>
        <end position="214"/>
    </location>
</feature>
<accession>A0A921K7U7</accession>
<name>A0A921K7U7_9MICC</name>
<dbReference type="AlphaFoldDB" id="A0A921K7U7"/>
<evidence type="ECO:0000256" key="3">
    <source>
        <dbReference type="ARBA" id="ARBA00022475"/>
    </source>
</evidence>
<dbReference type="Pfam" id="PF07690">
    <property type="entry name" value="MFS_1"/>
    <property type="match status" value="1"/>
</dbReference>
<feature type="transmembrane region" description="Helical" evidence="7">
    <location>
        <begin position="320"/>
        <end position="339"/>
    </location>
</feature>
<evidence type="ECO:0000313" key="9">
    <source>
        <dbReference type="EMBL" id="HJF15052.1"/>
    </source>
</evidence>
<reference evidence="9" key="2">
    <citation type="submission" date="2021-09" db="EMBL/GenBank/DDBJ databases">
        <authorList>
            <person name="Gilroy R."/>
        </authorList>
    </citation>
    <scope>NUCLEOTIDE SEQUENCE</scope>
    <source>
        <strain evidence="9">ChiHjej13B12-14962</strain>
    </source>
</reference>
<evidence type="ECO:0000256" key="6">
    <source>
        <dbReference type="ARBA" id="ARBA00023136"/>
    </source>
</evidence>
<sequence length="461" mass="48823">MTQLPTATSASSTRLSDLPPAGQAALRAGVVGNWIDNIHVFLPLTALAPAMFALAGPTTAASTAALVVVAMLFGRPLGGLIFGRLSDRFGRTRTTRIAIGGTAACALAIALLPTYEVLGTGTIISMLTLRFLGGIFVAGQYSAAIPLAMEWSTPRRRGLMSGLILSMAPWAQASIALAVALLLMVLGPDAYAVWGWRILFVIGALLSVGLLIYYGRQVTDAPIFDRKVQRELEQPAKPRARLRDMLVGSWAPAFWQVFLLMTGLWLLTNSTVLLLTARLATDTGLSDTRVSVTIGIATIAQALVMAVAGHLSTYLGRRRLFVMWGLGAMLVAPIIWRLAITSSSLGQAILCTAVLQVITVAAYGPVSAYLSERFPTEVRSTGYGMGYSLSLVLPALYPFYLPLIEPVLGRHGSVMAMVALGGGLVVLGALLGPRLAPREIDQELDVVAAKFAAGQHKGVLS</sequence>
<organism evidence="9 10">
    <name type="scientific">Enteractinococcus helveticum</name>
    <dbReference type="NCBI Taxonomy" id="1837282"/>
    <lineage>
        <taxon>Bacteria</taxon>
        <taxon>Bacillati</taxon>
        <taxon>Actinomycetota</taxon>
        <taxon>Actinomycetes</taxon>
        <taxon>Micrococcales</taxon>
        <taxon>Micrococcaceae</taxon>
    </lineage>
</organism>
<dbReference type="GO" id="GO:0005886">
    <property type="term" value="C:plasma membrane"/>
    <property type="evidence" value="ECO:0007669"/>
    <property type="project" value="UniProtKB-SubCell"/>
</dbReference>
<feature type="transmembrane region" description="Helical" evidence="7">
    <location>
        <begin position="382"/>
        <end position="400"/>
    </location>
</feature>
<dbReference type="InterPro" id="IPR020846">
    <property type="entry name" value="MFS_dom"/>
</dbReference>
<evidence type="ECO:0000313" key="10">
    <source>
        <dbReference type="Proteomes" id="UP000703315"/>
    </source>
</evidence>
<evidence type="ECO:0000256" key="5">
    <source>
        <dbReference type="ARBA" id="ARBA00022989"/>
    </source>
</evidence>
<evidence type="ECO:0000256" key="7">
    <source>
        <dbReference type="SAM" id="Phobius"/>
    </source>
</evidence>
<keyword evidence="2" id="KW-0813">Transport</keyword>
<feature type="transmembrane region" description="Helical" evidence="7">
    <location>
        <begin position="288"/>
        <end position="308"/>
    </location>
</feature>
<feature type="transmembrane region" description="Helical" evidence="7">
    <location>
        <begin position="412"/>
        <end position="432"/>
    </location>
</feature>
<dbReference type="PANTHER" id="PTHR43045">
    <property type="entry name" value="SHIKIMATE TRANSPORTER"/>
    <property type="match status" value="1"/>
</dbReference>
<evidence type="ECO:0000256" key="1">
    <source>
        <dbReference type="ARBA" id="ARBA00004651"/>
    </source>
</evidence>
<feature type="transmembrane region" description="Helical" evidence="7">
    <location>
        <begin position="94"/>
        <end position="115"/>
    </location>
</feature>
<dbReference type="InterPro" id="IPR011701">
    <property type="entry name" value="MFS"/>
</dbReference>
<feature type="transmembrane region" description="Helical" evidence="7">
    <location>
        <begin position="127"/>
        <end position="149"/>
    </location>
</feature>
<feature type="transmembrane region" description="Helical" evidence="7">
    <location>
        <begin position="247"/>
        <end position="268"/>
    </location>
</feature>
<reference evidence="9" key="1">
    <citation type="journal article" date="2021" name="PeerJ">
        <title>Extensive microbial diversity within the chicken gut microbiome revealed by metagenomics and culture.</title>
        <authorList>
            <person name="Gilroy R."/>
            <person name="Ravi A."/>
            <person name="Getino M."/>
            <person name="Pursley I."/>
            <person name="Horton D.L."/>
            <person name="Alikhan N.F."/>
            <person name="Baker D."/>
            <person name="Gharbi K."/>
            <person name="Hall N."/>
            <person name="Watson M."/>
            <person name="Adriaenssens E.M."/>
            <person name="Foster-Nyarko E."/>
            <person name="Jarju S."/>
            <person name="Secka A."/>
            <person name="Antonio M."/>
            <person name="Oren A."/>
            <person name="Chaudhuri R.R."/>
            <person name="La Ragione R."/>
            <person name="Hildebrand F."/>
            <person name="Pallen M.J."/>
        </authorList>
    </citation>
    <scope>NUCLEOTIDE SEQUENCE</scope>
    <source>
        <strain evidence="9">ChiHjej13B12-14962</strain>
    </source>
</reference>
<keyword evidence="3" id="KW-1003">Cell membrane</keyword>
<dbReference type="RefSeq" id="WP_303906447.1">
    <property type="nucleotide sequence ID" value="NZ_DYXC01000105.1"/>
</dbReference>
<dbReference type="GO" id="GO:0022857">
    <property type="term" value="F:transmembrane transporter activity"/>
    <property type="evidence" value="ECO:0007669"/>
    <property type="project" value="InterPro"/>
</dbReference>